<comment type="similarity">
    <text evidence="4">Belongs to the zinc-containing alcohol dehydrogenase family.</text>
</comment>
<reference evidence="7" key="1">
    <citation type="submission" date="2016-06" db="EMBL/GenBank/DDBJ databases">
        <authorList>
            <person name="Nascimento L."/>
            <person name="Pereira R.V."/>
            <person name="Martins L.F."/>
            <person name="Quaggio R.B."/>
            <person name="Silva A.M."/>
            <person name="Setubal J.C."/>
        </authorList>
    </citation>
    <scope>NUCLEOTIDE SEQUENCE [LARGE SCALE GENOMIC DNA]</scope>
</reference>
<evidence type="ECO:0000256" key="2">
    <source>
        <dbReference type="ARBA" id="ARBA00022833"/>
    </source>
</evidence>
<dbReference type="PANTHER" id="PTHR43401:SF2">
    <property type="entry name" value="L-THREONINE 3-DEHYDROGENASE"/>
    <property type="match status" value="1"/>
</dbReference>
<dbReference type="Gene3D" id="3.90.180.10">
    <property type="entry name" value="Medium-chain alcohol dehydrogenases, catalytic domain"/>
    <property type="match status" value="1"/>
</dbReference>
<organism evidence="6 7">
    <name type="scientific">Bacillus thermozeamaize</name>
    <dbReference type="NCBI Taxonomy" id="230954"/>
    <lineage>
        <taxon>Bacteria</taxon>
        <taxon>Bacillati</taxon>
        <taxon>Bacillota</taxon>
        <taxon>Bacilli</taxon>
        <taxon>Bacillales</taxon>
        <taxon>Bacillaceae</taxon>
        <taxon>Bacillus</taxon>
    </lineage>
</organism>
<evidence type="ECO:0000313" key="7">
    <source>
        <dbReference type="Proteomes" id="UP000196475"/>
    </source>
</evidence>
<dbReference type="PROSITE" id="PS00059">
    <property type="entry name" value="ADH_ZINC"/>
    <property type="match status" value="1"/>
</dbReference>
<keyword evidence="3" id="KW-0560">Oxidoreductase</keyword>
<name>A0A1Y3PH90_9BACI</name>
<dbReference type="InterPro" id="IPR002328">
    <property type="entry name" value="ADH_Zn_CS"/>
</dbReference>
<dbReference type="InterPro" id="IPR036291">
    <property type="entry name" value="NAD(P)-bd_dom_sf"/>
</dbReference>
<feature type="domain" description="Enoyl reductase (ER)" evidence="5">
    <location>
        <begin position="11"/>
        <end position="368"/>
    </location>
</feature>
<dbReference type="InterPro" id="IPR020843">
    <property type="entry name" value="ER"/>
</dbReference>
<gene>
    <name evidence="6" type="ORF">BAA01_06980</name>
</gene>
<dbReference type="CDD" id="cd08231">
    <property type="entry name" value="MDR_TM0436_like"/>
    <property type="match status" value="1"/>
</dbReference>
<dbReference type="InterPro" id="IPR013154">
    <property type="entry name" value="ADH-like_N"/>
</dbReference>
<dbReference type="SUPFAM" id="SSF50129">
    <property type="entry name" value="GroES-like"/>
    <property type="match status" value="1"/>
</dbReference>
<comment type="caution">
    <text evidence="6">The sequence shown here is derived from an EMBL/GenBank/DDBJ whole genome shotgun (WGS) entry which is preliminary data.</text>
</comment>
<evidence type="ECO:0000256" key="3">
    <source>
        <dbReference type="ARBA" id="ARBA00023002"/>
    </source>
</evidence>
<dbReference type="GO" id="GO:0008270">
    <property type="term" value="F:zinc ion binding"/>
    <property type="evidence" value="ECO:0007669"/>
    <property type="project" value="InterPro"/>
</dbReference>
<evidence type="ECO:0000256" key="4">
    <source>
        <dbReference type="RuleBase" id="RU361277"/>
    </source>
</evidence>
<keyword evidence="2 4" id="KW-0862">Zinc</keyword>
<dbReference type="InterPro" id="IPR011032">
    <property type="entry name" value="GroES-like_sf"/>
</dbReference>
<dbReference type="InterPro" id="IPR013149">
    <property type="entry name" value="ADH-like_C"/>
</dbReference>
<accession>A0A1Y3PH90</accession>
<dbReference type="Pfam" id="PF08240">
    <property type="entry name" value="ADH_N"/>
    <property type="match status" value="1"/>
</dbReference>
<evidence type="ECO:0000313" key="6">
    <source>
        <dbReference type="EMBL" id="OUM86484.1"/>
    </source>
</evidence>
<protein>
    <submittedName>
        <fullName evidence="6">Zinc-binding alcohol dehydrogenase</fullName>
    </submittedName>
</protein>
<dbReference type="Gene3D" id="3.40.50.720">
    <property type="entry name" value="NAD(P)-binding Rossmann-like Domain"/>
    <property type="match status" value="1"/>
</dbReference>
<dbReference type="AlphaFoldDB" id="A0A1Y3PH90"/>
<dbReference type="SUPFAM" id="SSF51735">
    <property type="entry name" value="NAD(P)-binding Rossmann-fold domains"/>
    <property type="match status" value="1"/>
</dbReference>
<sequence>MKSGRAAVFVAPRQPFEIREFPVPEPEPGAILVKVRLCNICGSDLHAWHGDFQTTKIGGALPTILGHEMMGTVAKLGAGVHRDFNGAPLSEGDRVVFQYFTHCGRCPQCLKGRTVSCLHSSMAMMGNCEQPPHFVGGFADYYYLKPNQVIFKVPDHVPDEVVSGANCALAQVIQGFQRVDLRFGETVVIQGAGGLGIYASAVAKHMGAKRVIVIDGVKERLELARQFGADETIDLQEYPDDRSRVARVRELTDGIGADVVVELVGHPGVVNEGLNMLALSGRYLEIGNISKGKVVELDPSKLVFGNKSIVGVSWYEPEALKMAMDFLSKTIDLYPYHRLFAVKFKLSEINHAFELAEKRAVPRATIVMD</sequence>
<dbReference type="GO" id="GO:0016491">
    <property type="term" value="F:oxidoreductase activity"/>
    <property type="evidence" value="ECO:0007669"/>
    <property type="project" value="UniProtKB-KW"/>
</dbReference>
<dbReference type="PANTHER" id="PTHR43401">
    <property type="entry name" value="L-THREONINE 3-DEHYDROGENASE"/>
    <property type="match status" value="1"/>
</dbReference>
<comment type="cofactor">
    <cofactor evidence="4">
        <name>Zn(2+)</name>
        <dbReference type="ChEBI" id="CHEBI:29105"/>
    </cofactor>
</comment>
<dbReference type="Proteomes" id="UP000196475">
    <property type="component" value="Unassembled WGS sequence"/>
</dbReference>
<proteinExistence type="inferred from homology"/>
<dbReference type="Pfam" id="PF00107">
    <property type="entry name" value="ADH_zinc_N"/>
    <property type="match status" value="1"/>
</dbReference>
<evidence type="ECO:0000256" key="1">
    <source>
        <dbReference type="ARBA" id="ARBA00022723"/>
    </source>
</evidence>
<evidence type="ECO:0000259" key="5">
    <source>
        <dbReference type="SMART" id="SM00829"/>
    </source>
</evidence>
<dbReference type="SMART" id="SM00829">
    <property type="entry name" value="PKS_ER"/>
    <property type="match status" value="1"/>
</dbReference>
<keyword evidence="1 4" id="KW-0479">Metal-binding</keyword>
<dbReference type="InterPro" id="IPR050129">
    <property type="entry name" value="Zn_alcohol_dh"/>
</dbReference>
<dbReference type="EMBL" id="LZRT01000090">
    <property type="protein sequence ID" value="OUM86484.1"/>
    <property type="molecule type" value="Genomic_DNA"/>
</dbReference>